<evidence type="ECO:0000256" key="5">
    <source>
        <dbReference type="ARBA" id="ARBA00023239"/>
    </source>
</evidence>
<feature type="transmembrane region" description="Helical" evidence="7">
    <location>
        <begin position="124"/>
        <end position="145"/>
    </location>
</feature>
<dbReference type="EC" id="4.2.2.29" evidence="7"/>
<keyword evidence="4 7" id="KW-0472">Membrane</keyword>
<dbReference type="HAMAP" id="MF_02065">
    <property type="entry name" value="MltG"/>
    <property type="match status" value="1"/>
</dbReference>
<keyword evidence="5 7" id="KW-0456">Lyase</keyword>
<dbReference type="Pfam" id="PF02618">
    <property type="entry name" value="YceG"/>
    <property type="match status" value="1"/>
</dbReference>
<protein>
    <recommendedName>
        <fullName evidence="7">Endolytic murein transglycosylase</fullName>
        <ecNumber evidence="7">4.2.2.29</ecNumber>
    </recommendedName>
    <alternativeName>
        <fullName evidence="7">Peptidoglycan lytic transglycosylase</fullName>
    </alternativeName>
    <alternativeName>
        <fullName evidence="7">Peptidoglycan polymerization terminase</fullName>
    </alternativeName>
</protein>
<evidence type="ECO:0000256" key="2">
    <source>
        <dbReference type="ARBA" id="ARBA00022692"/>
    </source>
</evidence>
<comment type="subcellular location">
    <subcellularLocation>
        <location evidence="7">Cell membrane</location>
        <topology evidence="7">Single-pass membrane protein</topology>
    </subcellularLocation>
</comment>
<keyword evidence="10" id="KW-1185">Reference proteome</keyword>
<reference evidence="9 10" key="1">
    <citation type="submission" date="2021-03" db="EMBL/GenBank/DDBJ databases">
        <title>Sequencing the genomes of 1000 actinobacteria strains.</title>
        <authorList>
            <person name="Klenk H.-P."/>
        </authorList>
    </citation>
    <scope>NUCLEOTIDE SEQUENCE [LARGE SCALE GENOMIC DNA]</scope>
    <source>
        <strain evidence="9 10">DSM 24221</strain>
    </source>
</reference>
<keyword evidence="6 7" id="KW-0961">Cell wall biogenesis/degradation</keyword>
<dbReference type="RefSeq" id="WP_165132578.1">
    <property type="nucleotide sequence ID" value="NZ_CP049253.1"/>
</dbReference>
<dbReference type="InterPro" id="IPR003770">
    <property type="entry name" value="MLTG-like"/>
</dbReference>
<evidence type="ECO:0000256" key="3">
    <source>
        <dbReference type="ARBA" id="ARBA00022989"/>
    </source>
</evidence>
<sequence>MTQNEHSSGVPLTRRQIREMQQSAAPQTTPPEDDPQPRRETVPQPEAFATPRREEQRHLSREAPPPAAPVVSQRSEEPAAGPTAPARSEPAAEPVREVHGTLDDLDIGADEPPKKRRRRGGGCLIALFVVLAVLGGLVYAGYWAVNEYGGRVSNFLGLNQEPTEYEEGQATGEAIIVIRQGDTGYEISQTLYDEGVTLTPTSFYNMLVAAQTNPDFRPGVYRLQQRMTSIAALAAIEDPANREDGVAFPEGYTVENIIPILVDRLDLSEDEVQAAVENPSDYGVEAERLEGWLFPASYDFEPGTSASDAIRTMVARTTQALDDAGVPADFATRQEILTLASIIQREARIDDFDKVAAVMQNRLGPNSATNQLLQMDSTAQYGYGEMHAGTVWSSQEALEDDNPWNTYVRTGLPQTPISNPGADAIAAAMHPADGDWQFFVTVNMATGETVFSETLAEHDRAAEQARQWCRDNEGQC</sequence>
<proteinExistence type="inferred from homology"/>
<dbReference type="Gene3D" id="3.30.1490.480">
    <property type="entry name" value="Endolytic murein transglycosylase"/>
    <property type="match status" value="1"/>
</dbReference>
<dbReference type="PANTHER" id="PTHR30518:SF2">
    <property type="entry name" value="ENDOLYTIC MUREIN TRANSGLYCOSYLASE"/>
    <property type="match status" value="1"/>
</dbReference>
<comment type="catalytic activity">
    <reaction evidence="7">
        <text>a peptidoglycan chain = a peptidoglycan chain with N-acetyl-1,6-anhydromuramyl-[peptide] at the reducing end + a peptidoglycan chain with N-acetylglucosamine at the non-reducing end.</text>
        <dbReference type="EC" id="4.2.2.29"/>
    </reaction>
</comment>
<keyword evidence="2 7" id="KW-0812">Transmembrane</keyword>
<feature type="site" description="Important for catalytic activity" evidence="7">
    <location>
        <position position="346"/>
    </location>
</feature>
<dbReference type="Proteomes" id="UP001519362">
    <property type="component" value="Unassembled WGS sequence"/>
</dbReference>
<evidence type="ECO:0000313" key="9">
    <source>
        <dbReference type="EMBL" id="MBP2435531.1"/>
    </source>
</evidence>
<comment type="function">
    <text evidence="7">Functions as a peptidoglycan terminase that cleaves nascent peptidoglycan strands endolytically to terminate their elongation.</text>
</comment>
<feature type="region of interest" description="Disordered" evidence="8">
    <location>
        <begin position="1"/>
        <end position="117"/>
    </location>
</feature>
<dbReference type="PANTHER" id="PTHR30518">
    <property type="entry name" value="ENDOLYTIC MUREIN TRANSGLYCOSYLASE"/>
    <property type="match status" value="1"/>
</dbReference>
<keyword evidence="1 7" id="KW-1003">Cell membrane</keyword>
<comment type="caution">
    <text evidence="9">The sequence shown here is derived from an EMBL/GenBank/DDBJ whole genome shotgun (WGS) entry which is preliminary data.</text>
</comment>
<comment type="similarity">
    <text evidence="7">Belongs to the transglycosylase MltG family.</text>
</comment>
<feature type="compositionally biased region" description="Basic and acidic residues" evidence="8">
    <location>
        <begin position="51"/>
        <end position="61"/>
    </location>
</feature>
<accession>A0ABS4ZE22</accession>
<dbReference type="NCBIfam" id="TIGR00247">
    <property type="entry name" value="endolytic transglycosylase MltG"/>
    <property type="match status" value="1"/>
</dbReference>
<evidence type="ECO:0000256" key="8">
    <source>
        <dbReference type="SAM" id="MobiDB-lite"/>
    </source>
</evidence>
<evidence type="ECO:0000256" key="4">
    <source>
        <dbReference type="ARBA" id="ARBA00023136"/>
    </source>
</evidence>
<gene>
    <name evidence="7" type="primary">mltG</name>
    <name evidence="9" type="ORF">JOF34_000117</name>
</gene>
<evidence type="ECO:0000256" key="7">
    <source>
        <dbReference type="HAMAP-Rule" id="MF_02065"/>
    </source>
</evidence>
<evidence type="ECO:0000256" key="1">
    <source>
        <dbReference type="ARBA" id="ARBA00022475"/>
    </source>
</evidence>
<evidence type="ECO:0000256" key="6">
    <source>
        <dbReference type="ARBA" id="ARBA00023316"/>
    </source>
</evidence>
<dbReference type="EMBL" id="JAGIOL010000001">
    <property type="protein sequence ID" value="MBP2435531.1"/>
    <property type="molecule type" value="Genomic_DNA"/>
</dbReference>
<name>A0ABS4ZE22_9MICO</name>
<dbReference type="CDD" id="cd08010">
    <property type="entry name" value="MltG_like"/>
    <property type="match status" value="1"/>
</dbReference>
<organism evidence="9 10">
    <name type="scientific">Microbacterium amylolyticum</name>
    <dbReference type="NCBI Taxonomy" id="936337"/>
    <lineage>
        <taxon>Bacteria</taxon>
        <taxon>Bacillati</taxon>
        <taxon>Actinomycetota</taxon>
        <taxon>Actinomycetes</taxon>
        <taxon>Micrococcales</taxon>
        <taxon>Microbacteriaceae</taxon>
        <taxon>Microbacterium</taxon>
    </lineage>
</organism>
<keyword evidence="3 7" id="KW-1133">Transmembrane helix</keyword>
<evidence type="ECO:0000313" key="10">
    <source>
        <dbReference type="Proteomes" id="UP001519362"/>
    </source>
</evidence>